<dbReference type="InterPro" id="IPR029055">
    <property type="entry name" value="Ntn_hydrolases_N"/>
</dbReference>
<keyword evidence="6 8" id="KW-0315">Glutamine amidotransferase</keyword>
<keyword evidence="13" id="KW-1185">Reference proteome</keyword>
<comment type="similarity">
    <text evidence="2">Belongs to the asparagine synthetase family.</text>
</comment>
<keyword evidence="5 9" id="KW-0067">ATP-binding</keyword>
<dbReference type="InterPro" id="IPR051786">
    <property type="entry name" value="ASN_synthetase/amidase"/>
</dbReference>
<organism evidence="12 13">
    <name type="scientific">Paraburkholderia fungorum</name>
    <dbReference type="NCBI Taxonomy" id="134537"/>
    <lineage>
        <taxon>Bacteria</taxon>
        <taxon>Pseudomonadati</taxon>
        <taxon>Pseudomonadota</taxon>
        <taxon>Betaproteobacteria</taxon>
        <taxon>Burkholderiales</taxon>
        <taxon>Burkholderiaceae</taxon>
        <taxon>Paraburkholderia</taxon>
    </lineage>
</organism>
<dbReference type="NCBIfam" id="TIGR01536">
    <property type="entry name" value="asn_synth_AEB"/>
    <property type="match status" value="1"/>
</dbReference>
<dbReference type="OrthoDB" id="9763290at2"/>
<reference evidence="13" key="1">
    <citation type="submission" date="2016-10" db="EMBL/GenBank/DDBJ databases">
        <authorList>
            <person name="Varghese N."/>
        </authorList>
    </citation>
    <scope>NUCLEOTIDE SEQUENCE [LARGE SCALE GENOMIC DNA]</scope>
    <source>
        <strain evidence="13">GAS106B</strain>
    </source>
</reference>
<dbReference type="InterPro" id="IPR014729">
    <property type="entry name" value="Rossmann-like_a/b/a_fold"/>
</dbReference>
<feature type="active site" description="For GATase activity" evidence="8">
    <location>
        <position position="2"/>
    </location>
</feature>
<evidence type="ECO:0000313" key="13">
    <source>
        <dbReference type="Proteomes" id="UP000183487"/>
    </source>
</evidence>
<dbReference type="SUPFAM" id="SSF56235">
    <property type="entry name" value="N-terminal nucleophile aminohydrolases (Ntn hydrolases)"/>
    <property type="match status" value="1"/>
</dbReference>
<comment type="pathway">
    <text evidence="1">Amino-acid biosynthesis; L-asparagine biosynthesis; L-asparagine from L-aspartate (L-Gln route): step 1/1.</text>
</comment>
<evidence type="ECO:0000256" key="3">
    <source>
        <dbReference type="ARBA" id="ARBA00012737"/>
    </source>
</evidence>
<feature type="binding site" evidence="9">
    <location>
        <position position="250"/>
    </location>
    <ligand>
        <name>ATP</name>
        <dbReference type="ChEBI" id="CHEBI:30616"/>
    </ligand>
</feature>
<evidence type="ECO:0000256" key="9">
    <source>
        <dbReference type="PIRSR" id="PIRSR001589-2"/>
    </source>
</evidence>
<gene>
    <name evidence="12" type="ORF">SAMN05443245_0897</name>
</gene>
<evidence type="ECO:0000256" key="2">
    <source>
        <dbReference type="ARBA" id="ARBA00005752"/>
    </source>
</evidence>
<proteinExistence type="inferred from homology"/>
<evidence type="ECO:0000256" key="8">
    <source>
        <dbReference type="PIRSR" id="PIRSR001589-1"/>
    </source>
</evidence>
<dbReference type="InterPro" id="IPR033738">
    <property type="entry name" value="AsnB_N"/>
</dbReference>
<dbReference type="RefSeq" id="WP_074763189.1">
    <property type="nucleotide sequence ID" value="NZ_FNKP01000001.1"/>
</dbReference>
<feature type="domain" description="Glutamine amidotransferase type-2" evidence="11">
    <location>
        <begin position="2"/>
        <end position="210"/>
    </location>
</feature>
<evidence type="ECO:0000256" key="7">
    <source>
        <dbReference type="ARBA" id="ARBA00048741"/>
    </source>
</evidence>
<dbReference type="CDD" id="cd01991">
    <property type="entry name" value="Asn_synthase_B_C"/>
    <property type="match status" value="1"/>
</dbReference>
<feature type="binding site" evidence="9">
    <location>
        <position position="272"/>
    </location>
    <ligand>
        <name>ATP</name>
        <dbReference type="ChEBI" id="CHEBI:30616"/>
    </ligand>
</feature>
<protein>
    <recommendedName>
        <fullName evidence="3">asparagine synthase (glutamine-hydrolyzing)</fullName>
        <ecNumber evidence="3">6.3.5.4</ecNumber>
    </recommendedName>
</protein>
<dbReference type="EC" id="6.3.5.4" evidence="3"/>
<dbReference type="Gene3D" id="3.40.50.620">
    <property type="entry name" value="HUPs"/>
    <property type="match status" value="1"/>
</dbReference>
<name>A0A1H0ZYB0_9BURK</name>
<evidence type="ECO:0000256" key="4">
    <source>
        <dbReference type="ARBA" id="ARBA00022741"/>
    </source>
</evidence>
<feature type="binding site" evidence="9">
    <location>
        <position position="99"/>
    </location>
    <ligand>
        <name>L-glutamine</name>
        <dbReference type="ChEBI" id="CHEBI:58359"/>
    </ligand>
</feature>
<dbReference type="Proteomes" id="UP000183487">
    <property type="component" value="Unassembled WGS sequence"/>
</dbReference>
<evidence type="ECO:0000313" key="12">
    <source>
        <dbReference type="EMBL" id="SDQ32006.1"/>
    </source>
</evidence>
<accession>A0A1H0ZYB0</accession>
<dbReference type="PIRSF" id="PIRSF001589">
    <property type="entry name" value="Asn_synthetase_glu-h"/>
    <property type="match status" value="1"/>
</dbReference>
<keyword evidence="8" id="KW-0028">Amino-acid biosynthesis</keyword>
<keyword evidence="4 9" id="KW-0547">Nucleotide-binding</keyword>
<dbReference type="CDD" id="cd00712">
    <property type="entry name" value="AsnB"/>
    <property type="match status" value="1"/>
</dbReference>
<dbReference type="Pfam" id="PF13537">
    <property type="entry name" value="GATase_7"/>
    <property type="match status" value="1"/>
</dbReference>
<dbReference type="InterPro" id="IPR006426">
    <property type="entry name" value="Asn_synth_AEB"/>
</dbReference>
<evidence type="ECO:0000259" key="11">
    <source>
        <dbReference type="PROSITE" id="PS51278"/>
    </source>
</evidence>
<dbReference type="PANTHER" id="PTHR43284:SF1">
    <property type="entry name" value="ASPARAGINE SYNTHETASE"/>
    <property type="match status" value="1"/>
</dbReference>
<feature type="site" description="Important for beta-aspartyl-AMP intermediate formation" evidence="10">
    <location>
        <position position="345"/>
    </location>
</feature>
<evidence type="ECO:0000256" key="10">
    <source>
        <dbReference type="PIRSR" id="PIRSR001589-3"/>
    </source>
</evidence>
<dbReference type="PANTHER" id="PTHR43284">
    <property type="entry name" value="ASPARAGINE SYNTHETASE (GLUTAMINE-HYDROLYZING)"/>
    <property type="match status" value="1"/>
</dbReference>
<dbReference type="InterPro" id="IPR017932">
    <property type="entry name" value="GATase_2_dom"/>
</dbReference>
<sequence>MCGLIFLQQNTKQLITRERFEESLSAQAWRGPDAQRVVVCGGGQVLLGHNRLSIIDPGARSDQPMRSGCGRYVIVFNGEIYNHLELRETLGVDFRTASDTETIIEGFARQGIDFIRRLDGMFALVIYDTERRHWIAARDPFGIKPLFIHRSEDSVVVGSEAAVIAGLVHASPCREAIQEWQLVRRPIPGSSFFRGIEEVKPGTVIDSSGATMQYWTRTPCPVPFSNSEFQQLLTASVRGHEFSDVSNVALLSGGLDSAVITALSSVRRAYTVGLDGNNEFVGASETAGALKRELTIQSVSSEELVQTWKKLTRLRGEPLSVPNEGLIYLACKSMRDDEKVVLTGEGADELLFGYDGIYRWSMLGEWGGVKAFLDRYGYSDTVEPTDRLIEYIETMRAGKTLTEFVEDFFYDFHLPGLLRRMDFACMAASKEARVPFVNKSLINFMYRRAADTKINSSGSKVPLREFAKKLNLTGALSRRKVGFSASFSDIDRKKEYAFFQKLVLEELKW</sequence>
<evidence type="ECO:0000256" key="5">
    <source>
        <dbReference type="ARBA" id="ARBA00022840"/>
    </source>
</evidence>
<comment type="catalytic activity">
    <reaction evidence="7">
        <text>L-aspartate + L-glutamine + ATP + H2O = L-asparagine + L-glutamate + AMP + diphosphate + H(+)</text>
        <dbReference type="Rhea" id="RHEA:12228"/>
        <dbReference type="ChEBI" id="CHEBI:15377"/>
        <dbReference type="ChEBI" id="CHEBI:15378"/>
        <dbReference type="ChEBI" id="CHEBI:29985"/>
        <dbReference type="ChEBI" id="CHEBI:29991"/>
        <dbReference type="ChEBI" id="CHEBI:30616"/>
        <dbReference type="ChEBI" id="CHEBI:33019"/>
        <dbReference type="ChEBI" id="CHEBI:58048"/>
        <dbReference type="ChEBI" id="CHEBI:58359"/>
        <dbReference type="ChEBI" id="CHEBI:456215"/>
        <dbReference type="EC" id="6.3.5.4"/>
    </reaction>
</comment>
<dbReference type="GO" id="GO:0005524">
    <property type="term" value="F:ATP binding"/>
    <property type="evidence" value="ECO:0007669"/>
    <property type="project" value="UniProtKB-KW"/>
</dbReference>
<keyword evidence="8" id="KW-0061">Asparagine biosynthesis</keyword>
<dbReference type="Gene3D" id="3.60.20.10">
    <property type="entry name" value="Glutamine Phosphoribosylpyrophosphate, subunit 1, domain 1"/>
    <property type="match status" value="1"/>
</dbReference>
<dbReference type="Pfam" id="PF00733">
    <property type="entry name" value="Asn_synthase"/>
    <property type="match status" value="1"/>
</dbReference>
<dbReference type="GO" id="GO:0004066">
    <property type="term" value="F:asparagine synthase (glutamine-hydrolyzing) activity"/>
    <property type="evidence" value="ECO:0007669"/>
    <property type="project" value="UniProtKB-EC"/>
</dbReference>
<dbReference type="EMBL" id="FNKP01000001">
    <property type="protein sequence ID" value="SDQ32006.1"/>
    <property type="molecule type" value="Genomic_DNA"/>
</dbReference>
<dbReference type="PROSITE" id="PS51278">
    <property type="entry name" value="GATASE_TYPE_2"/>
    <property type="match status" value="1"/>
</dbReference>
<dbReference type="SUPFAM" id="SSF52402">
    <property type="entry name" value="Adenine nucleotide alpha hydrolases-like"/>
    <property type="match status" value="1"/>
</dbReference>
<dbReference type="GO" id="GO:0006529">
    <property type="term" value="P:asparagine biosynthetic process"/>
    <property type="evidence" value="ECO:0007669"/>
    <property type="project" value="UniProtKB-KW"/>
</dbReference>
<evidence type="ECO:0000256" key="6">
    <source>
        <dbReference type="ARBA" id="ARBA00022962"/>
    </source>
</evidence>
<evidence type="ECO:0000256" key="1">
    <source>
        <dbReference type="ARBA" id="ARBA00005187"/>
    </source>
</evidence>
<dbReference type="AlphaFoldDB" id="A0A1H0ZYB0"/>
<dbReference type="InterPro" id="IPR001962">
    <property type="entry name" value="Asn_synthase"/>
</dbReference>